<reference evidence="3 4" key="1">
    <citation type="submission" date="2020-08" db="EMBL/GenBank/DDBJ databases">
        <title>Genomic Encyclopedia of Type Strains, Phase IV (KMG-IV): sequencing the most valuable type-strain genomes for metagenomic binning, comparative biology and taxonomic classification.</title>
        <authorList>
            <person name="Goeker M."/>
        </authorList>
    </citation>
    <scope>NUCLEOTIDE SEQUENCE [LARGE SCALE GENOMIC DNA]</scope>
    <source>
        <strain evidence="3 4">DSM 100211</strain>
    </source>
</reference>
<organism evidence="3 4">
    <name type="scientific">Mycoplana azooxidifex</name>
    <dbReference type="NCBI Taxonomy" id="1636188"/>
    <lineage>
        <taxon>Bacteria</taxon>
        <taxon>Pseudomonadati</taxon>
        <taxon>Pseudomonadota</taxon>
        <taxon>Alphaproteobacteria</taxon>
        <taxon>Hyphomicrobiales</taxon>
        <taxon>Rhizobiaceae</taxon>
        <taxon>Mycoplana</taxon>
    </lineage>
</organism>
<dbReference type="Pfam" id="PF08885">
    <property type="entry name" value="GSCFA"/>
    <property type="match status" value="1"/>
</dbReference>
<evidence type="ECO:0000313" key="3">
    <source>
        <dbReference type="EMBL" id="MBB3978868.1"/>
    </source>
</evidence>
<name>A0A7W6DFH7_9HYPH</name>
<protein>
    <recommendedName>
        <fullName evidence="2">GSCFA domain-containing protein</fullName>
    </recommendedName>
</protein>
<keyword evidence="4" id="KW-1185">Reference proteome</keyword>
<accession>A0A7W6DFH7</accession>
<dbReference type="EMBL" id="JACIEE010000008">
    <property type="protein sequence ID" value="MBB3978868.1"/>
    <property type="molecule type" value="Genomic_DNA"/>
</dbReference>
<feature type="domain" description="GSCFA" evidence="2">
    <location>
        <begin position="47"/>
        <end position="316"/>
    </location>
</feature>
<dbReference type="InterPro" id="IPR014982">
    <property type="entry name" value="GSCFA"/>
</dbReference>
<comment type="caution">
    <text evidence="3">The sequence shown here is derived from an EMBL/GenBank/DDBJ whole genome shotgun (WGS) entry which is preliminary data.</text>
</comment>
<proteinExistence type="predicted"/>
<evidence type="ECO:0000313" key="4">
    <source>
        <dbReference type="Proteomes" id="UP000574761"/>
    </source>
</evidence>
<feature type="compositionally biased region" description="Basic residues" evidence="1">
    <location>
        <begin position="327"/>
        <end position="342"/>
    </location>
</feature>
<dbReference type="RefSeq" id="WP_183807111.1">
    <property type="nucleotide sequence ID" value="NZ_JACIEE010000008.1"/>
</dbReference>
<dbReference type="Proteomes" id="UP000574761">
    <property type="component" value="Unassembled WGS sequence"/>
</dbReference>
<gene>
    <name evidence="3" type="ORF">GGQ64_004103</name>
</gene>
<evidence type="ECO:0000259" key="2">
    <source>
        <dbReference type="Pfam" id="PF08885"/>
    </source>
</evidence>
<dbReference type="AlphaFoldDB" id="A0A7W6DFH7"/>
<evidence type="ECO:0000256" key="1">
    <source>
        <dbReference type="SAM" id="MobiDB-lite"/>
    </source>
</evidence>
<feature type="region of interest" description="Disordered" evidence="1">
    <location>
        <begin position="324"/>
        <end position="350"/>
    </location>
</feature>
<sequence>MTSDRRAPTPYSNLPPSRYWRSAVAEMHPLDMEELYSPKFRIGLTDRIAVAGSCFAQHVGRALRSSGFSVLDQEPAPDGLAPQMAETFGYGIYSARYGNIYTARQLLQLLHDCVSGTVREADFWMRDGRYYDAHRPSVEPKGLESLAEAMAHRRQHLGKVKAMLETTDIFIFTLGLTETWQDIASGTVYPTCPGVIAGTFDAGKHAFKNFDAEEVLQDMIEARRLLKAINPGMRFLFTVSPVPLTATASGQNVLVATTYSKSVLRAVCGSLYGKFEDVDYFPSYEIIVSPSTRGFFYEPNMRSVNRHGVNHVMRTFLKSQEVEVAGKSKRANGQKGKAQKGKPRQEETRGDVVCEEALLEAFA</sequence>